<sequence>MPFGEFVHLHMQYYSFANTILKCAAFPFFTPAGKPTVNFYLDVFKKRNKKVDMHHISKYNKHKQIQHIKSYSIFYAIRQENPNIKDLHEAAINSSNSVLAASCQKQRKRNEAYGTKRYYRKGIGRL</sequence>
<protein>
    <submittedName>
        <fullName evidence="1">Uncharacterized protein</fullName>
    </submittedName>
</protein>
<name>A0ABS8EYL7_9FIRM</name>
<keyword evidence="2" id="KW-1185">Reference proteome</keyword>
<proteinExistence type="predicted"/>
<dbReference type="Proteomes" id="UP001299235">
    <property type="component" value="Unassembled WGS sequence"/>
</dbReference>
<organism evidence="1 2">
    <name type="scientific">Hominisplanchenecus faecis</name>
    <dbReference type="NCBI Taxonomy" id="2885351"/>
    <lineage>
        <taxon>Bacteria</taxon>
        <taxon>Bacillati</taxon>
        <taxon>Bacillota</taxon>
        <taxon>Clostridia</taxon>
        <taxon>Lachnospirales</taxon>
        <taxon>Lachnospiraceae</taxon>
        <taxon>Hominisplanchenecus</taxon>
    </lineage>
</organism>
<reference evidence="1 2" key="1">
    <citation type="submission" date="2021-10" db="EMBL/GenBank/DDBJ databases">
        <title>Anaerobic single-cell dispensing facilitates the cultivation of human gut bacteria.</title>
        <authorList>
            <person name="Afrizal A."/>
        </authorList>
    </citation>
    <scope>NUCLEOTIDE SEQUENCE [LARGE SCALE GENOMIC DNA]</scope>
    <source>
        <strain evidence="1 2">CLA-AA-H246</strain>
    </source>
</reference>
<accession>A0ABS8EYL7</accession>
<evidence type="ECO:0000313" key="2">
    <source>
        <dbReference type="Proteomes" id="UP001299235"/>
    </source>
</evidence>
<gene>
    <name evidence="1" type="ORF">LKD42_13810</name>
</gene>
<comment type="caution">
    <text evidence="1">The sequence shown here is derived from an EMBL/GenBank/DDBJ whole genome shotgun (WGS) entry which is preliminary data.</text>
</comment>
<evidence type="ECO:0000313" key="1">
    <source>
        <dbReference type="EMBL" id="MCC2150302.1"/>
    </source>
</evidence>
<dbReference type="EMBL" id="JAJEQE010000068">
    <property type="protein sequence ID" value="MCC2150302.1"/>
    <property type="molecule type" value="Genomic_DNA"/>
</dbReference>